<gene>
    <name evidence="9" type="ORF">CIAN88_07495</name>
</gene>
<organism evidence="9 10">
    <name type="scientific">Clostridium innocuum</name>
    <dbReference type="NCBI Taxonomy" id="1522"/>
    <lineage>
        <taxon>Bacteria</taxon>
        <taxon>Bacillati</taxon>
        <taxon>Bacillota</taxon>
        <taxon>Clostridia</taxon>
        <taxon>Eubacteriales</taxon>
        <taxon>Clostridiaceae</taxon>
        <taxon>Clostridium</taxon>
    </lineage>
</organism>
<evidence type="ECO:0000313" key="9">
    <source>
        <dbReference type="EMBL" id="KGJ53743.1"/>
    </source>
</evidence>
<feature type="binding site" evidence="8">
    <location>
        <position position="311"/>
    </location>
    <ligand>
        <name>Zn(2+)</name>
        <dbReference type="ChEBI" id="CHEBI:29105"/>
        <label>2</label>
    </ligand>
</feature>
<dbReference type="PANTHER" id="PTHR32481">
    <property type="entry name" value="AMINOPEPTIDASE"/>
    <property type="match status" value="1"/>
</dbReference>
<proteinExistence type="inferred from homology"/>
<keyword evidence="2" id="KW-0031">Aminopeptidase</keyword>
<evidence type="ECO:0000256" key="2">
    <source>
        <dbReference type="ARBA" id="ARBA00022438"/>
    </source>
</evidence>
<dbReference type="Pfam" id="PF05343">
    <property type="entry name" value="Peptidase_M42"/>
    <property type="match status" value="1"/>
</dbReference>
<keyword evidence="5" id="KW-0378">Hydrolase</keyword>
<dbReference type="GO" id="GO:0004177">
    <property type="term" value="F:aminopeptidase activity"/>
    <property type="evidence" value="ECO:0007669"/>
    <property type="project" value="UniProtKB-UniRule"/>
</dbReference>
<feature type="active site" description="Proton acceptor" evidence="7">
    <location>
        <position position="201"/>
    </location>
</feature>
<evidence type="ECO:0000313" key="10">
    <source>
        <dbReference type="Proteomes" id="UP000030008"/>
    </source>
</evidence>
<dbReference type="SUPFAM" id="SSF53187">
    <property type="entry name" value="Zn-dependent exopeptidases"/>
    <property type="match status" value="1"/>
</dbReference>
<dbReference type="Gene3D" id="2.40.30.40">
    <property type="entry name" value="Peptidase M42, domain 2"/>
    <property type="match status" value="1"/>
</dbReference>
<dbReference type="InterPro" id="IPR008007">
    <property type="entry name" value="Peptidase_M42"/>
</dbReference>
<evidence type="ECO:0000256" key="4">
    <source>
        <dbReference type="ARBA" id="ARBA00022723"/>
    </source>
</evidence>
<dbReference type="Gene3D" id="3.40.630.10">
    <property type="entry name" value="Zn peptidases"/>
    <property type="match status" value="1"/>
</dbReference>
<dbReference type="InterPro" id="IPR051464">
    <property type="entry name" value="Peptidase_M42_aminopept"/>
</dbReference>
<dbReference type="SUPFAM" id="SSF101821">
    <property type="entry name" value="Aminopeptidase/glucanase lid domain"/>
    <property type="match status" value="1"/>
</dbReference>
<evidence type="ECO:0000256" key="6">
    <source>
        <dbReference type="PIRNR" id="PIRNR001123"/>
    </source>
</evidence>
<dbReference type="PANTHER" id="PTHR32481:SF0">
    <property type="entry name" value="AMINOPEPTIDASE YPDE-RELATED"/>
    <property type="match status" value="1"/>
</dbReference>
<dbReference type="InterPro" id="IPR023367">
    <property type="entry name" value="Peptidase_M42_dom2"/>
</dbReference>
<feature type="binding site" evidence="8">
    <location>
        <position position="169"/>
    </location>
    <ligand>
        <name>Zn(2+)</name>
        <dbReference type="ChEBI" id="CHEBI:29105"/>
        <label>1</label>
    </ligand>
</feature>
<feature type="binding site" evidence="8">
    <location>
        <position position="202"/>
    </location>
    <ligand>
        <name>Zn(2+)</name>
        <dbReference type="ChEBI" id="CHEBI:29105"/>
        <label>2</label>
    </ligand>
</feature>
<comment type="cofactor">
    <cofactor evidence="8">
        <name>a divalent metal cation</name>
        <dbReference type="ChEBI" id="CHEBI:60240"/>
    </cofactor>
    <text evidence="8">Binds 2 divalent metal cations per subunit.</text>
</comment>
<evidence type="ECO:0000256" key="1">
    <source>
        <dbReference type="ARBA" id="ARBA00006272"/>
    </source>
</evidence>
<dbReference type="EMBL" id="JQIF01000034">
    <property type="protein sequence ID" value="KGJ53743.1"/>
    <property type="molecule type" value="Genomic_DNA"/>
</dbReference>
<accession>A0A099IA05</accession>
<feature type="binding site" evidence="8">
    <location>
        <position position="169"/>
    </location>
    <ligand>
        <name>Zn(2+)</name>
        <dbReference type="ChEBI" id="CHEBI:29105"/>
        <label>2</label>
    </ligand>
</feature>
<dbReference type="GO" id="GO:0046872">
    <property type="term" value="F:metal ion binding"/>
    <property type="evidence" value="ECO:0007669"/>
    <property type="project" value="UniProtKB-UniRule"/>
</dbReference>
<sequence length="346" mass="37176">MDKEFLYDMLRTPSVSGHEIALQKKVIQHMEPVADEILTDATGDVISVVNPHAEAKVLLCGHIDEIGFLVTRICEDGMLKVTKAGGIHPVLYLGTHVQVVCASQILPGVVVTNRTLESKEQVQVEDLFIDLGFDSKAECERYVSIGDPVCAASEFTELAQGKLAGRALDDRIGAFIILEALKKAKQKQAACGIYAATTCGEETTMRGAYHVATRVQPSCALIVDVTFASDYPGVSGDASGTVKLGGGAVLCSNSMINKPLNAALAAIAEEHQLDVQWEVFAGKAGTDGDVVHFTNGGVPVALISIPLRYMHSSIETASYQDLETIIELISEFLVRFDDSFSFDPFP</sequence>
<evidence type="ECO:0000256" key="3">
    <source>
        <dbReference type="ARBA" id="ARBA00022670"/>
    </source>
</evidence>
<dbReference type="PIRSF" id="PIRSF001123">
    <property type="entry name" value="PepA_GA"/>
    <property type="match status" value="1"/>
</dbReference>
<feature type="binding site" evidence="8">
    <location>
        <position position="62"/>
    </location>
    <ligand>
        <name>Zn(2+)</name>
        <dbReference type="ChEBI" id="CHEBI:29105"/>
        <label>1</label>
    </ligand>
</feature>
<feature type="binding site" evidence="8">
    <location>
        <position position="224"/>
    </location>
    <ligand>
        <name>Zn(2+)</name>
        <dbReference type="ChEBI" id="CHEBI:29105"/>
        <label>1</label>
    </ligand>
</feature>
<keyword evidence="4 8" id="KW-0479">Metal-binding</keyword>
<evidence type="ECO:0000256" key="7">
    <source>
        <dbReference type="PIRSR" id="PIRSR001123-1"/>
    </source>
</evidence>
<keyword evidence="3" id="KW-0645">Protease</keyword>
<comment type="similarity">
    <text evidence="1 6">Belongs to the peptidase M42 family.</text>
</comment>
<dbReference type="GO" id="GO:0006508">
    <property type="term" value="P:proteolysis"/>
    <property type="evidence" value="ECO:0007669"/>
    <property type="project" value="UniProtKB-KW"/>
</dbReference>
<protein>
    <submittedName>
        <fullName evidence="9">Peptidase M20</fullName>
    </submittedName>
</protein>
<reference evidence="9 10" key="1">
    <citation type="submission" date="2014-08" db="EMBL/GenBank/DDBJ databases">
        <title>Clostridium innocuum, an unnegligible vancomycin-resistant pathogen causing extra-intestinal infections.</title>
        <authorList>
            <person name="Feng Y."/>
            <person name="Chiu C.-H."/>
        </authorList>
    </citation>
    <scope>NUCLEOTIDE SEQUENCE [LARGE SCALE GENOMIC DNA]</scope>
    <source>
        <strain evidence="9 10">AN88</strain>
    </source>
</reference>
<evidence type="ECO:0000256" key="8">
    <source>
        <dbReference type="PIRSR" id="PIRSR001123-2"/>
    </source>
</evidence>
<dbReference type="AlphaFoldDB" id="A0A099IA05"/>
<comment type="caution">
    <text evidence="9">The sequence shown here is derived from an EMBL/GenBank/DDBJ whole genome shotgun (WGS) entry which is preliminary data.</text>
</comment>
<dbReference type="Proteomes" id="UP000030008">
    <property type="component" value="Unassembled WGS sequence"/>
</dbReference>
<name>A0A099IA05_CLOIN</name>
<dbReference type="RefSeq" id="WP_044904815.1">
    <property type="nucleotide sequence ID" value="NZ_JQIF01000034.1"/>
</dbReference>
<evidence type="ECO:0000256" key="5">
    <source>
        <dbReference type="ARBA" id="ARBA00022801"/>
    </source>
</evidence>